<protein>
    <submittedName>
        <fullName evidence="2">FAD dependent oxidoreductase</fullName>
    </submittedName>
</protein>
<dbReference type="RefSeq" id="XP_018188643.1">
    <property type="nucleotide sequence ID" value="XM_018330531.1"/>
</dbReference>
<dbReference type="PANTHER" id="PTHR13847:SF260">
    <property type="entry name" value="FAD DEPENDENT OXIDOREDUCTASE DOMAIN-CONTAINING PROTEIN"/>
    <property type="match status" value="1"/>
</dbReference>
<keyword evidence="3" id="KW-1185">Reference proteome</keyword>
<dbReference type="Pfam" id="PF01266">
    <property type="entry name" value="DAO"/>
    <property type="match status" value="1"/>
</dbReference>
<dbReference type="InParanoid" id="A0A165H7F9"/>
<sequence length="465" mass="50612">MVAADSDLKGFPGQSIPNPKPCLSFWQRTTRAYPLLNANREATVPDTCEYIIIGSGIAGALTAYQLVESGVKGDDIVVLEAREAAGGASSRNAGHVRPDAFRGFTHYARLHGPEQARKIVANERVVLERVDEFVKKNNVQCDFNLTTTFDVCLSKEFAELEAASFEAYKNAGGDVSHVRFYSGDEAKEKTGISQAFAAYEWPAGSSHPAKLAQWLLSEIVAQGVGLFTHCPALSVENVAQPDDVVSSSNLWKVSTPRGSVTAPRVIHCTNAHLGFLLPRLAKHVLPNRAQAHALTPSPAFSAEKALTNTFSLRYGLTHFYSLIQRKGDGTMILGSSRSNPALGDEPTRPNVDDSFYSEKVMNDALRQFHEVFPEYSQDGNVHGEGFQHAWTGIVAMTPDHVPFVGEVPSLPGQYICAGFNAHGMARIFTCAPGVVKLILGGKWEETGLPECFQLTTERLKKFSDS</sequence>
<dbReference type="OrthoDB" id="429143at2759"/>
<dbReference type="Proteomes" id="UP000076632">
    <property type="component" value="Unassembled WGS sequence"/>
</dbReference>
<reference evidence="2 3" key="1">
    <citation type="journal article" date="2016" name="Fungal Biol.">
        <title>The genome of Xylona heveae provides a window into fungal endophytism.</title>
        <authorList>
            <person name="Gazis R."/>
            <person name="Kuo A."/>
            <person name="Riley R."/>
            <person name="LaButti K."/>
            <person name="Lipzen A."/>
            <person name="Lin J."/>
            <person name="Amirebrahimi M."/>
            <person name="Hesse C.N."/>
            <person name="Spatafora J.W."/>
            <person name="Henrissat B."/>
            <person name="Hainaut M."/>
            <person name="Grigoriev I.V."/>
            <person name="Hibbett D.S."/>
        </authorList>
    </citation>
    <scope>NUCLEOTIDE SEQUENCE [LARGE SCALE GENOMIC DNA]</scope>
    <source>
        <strain evidence="2 3">TC161</strain>
    </source>
</reference>
<dbReference type="SUPFAM" id="SSF51905">
    <property type="entry name" value="FAD/NAD(P)-binding domain"/>
    <property type="match status" value="1"/>
</dbReference>
<proteinExistence type="predicted"/>
<dbReference type="OMA" id="YHAGQCL"/>
<dbReference type="InterPro" id="IPR036188">
    <property type="entry name" value="FAD/NAD-bd_sf"/>
</dbReference>
<dbReference type="GO" id="GO:0005737">
    <property type="term" value="C:cytoplasm"/>
    <property type="evidence" value="ECO:0007669"/>
    <property type="project" value="TreeGrafter"/>
</dbReference>
<name>A0A165H7F9_XYLHT</name>
<organism evidence="2 3">
    <name type="scientific">Xylona heveae (strain CBS 132557 / TC161)</name>
    <dbReference type="NCBI Taxonomy" id="1328760"/>
    <lineage>
        <taxon>Eukaryota</taxon>
        <taxon>Fungi</taxon>
        <taxon>Dikarya</taxon>
        <taxon>Ascomycota</taxon>
        <taxon>Pezizomycotina</taxon>
        <taxon>Xylonomycetes</taxon>
        <taxon>Xylonales</taxon>
        <taxon>Xylonaceae</taxon>
        <taxon>Xylona</taxon>
    </lineage>
</organism>
<dbReference type="Gene3D" id="3.50.50.60">
    <property type="entry name" value="FAD/NAD(P)-binding domain"/>
    <property type="match status" value="1"/>
</dbReference>
<evidence type="ECO:0000313" key="2">
    <source>
        <dbReference type="EMBL" id="KZF23088.1"/>
    </source>
</evidence>
<accession>A0A165H7F9</accession>
<evidence type="ECO:0000259" key="1">
    <source>
        <dbReference type="Pfam" id="PF01266"/>
    </source>
</evidence>
<gene>
    <name evidence="2" type="ORF">L228DRAFT_230270</name>
</gene>
<dbReference type="GeneID" id="28895668"/>
<dbReference type="PANTHER" id="PTHR13847">
    <property type="entry name" value="SARCOSINE DEHYDROGENASE-RELATED"/>
    <property type="match status" value="1"/>
</dbReference>
<dbReference type="Gene3D" id="3.30.9.10">
    <property type="entry name" value="D-Amino Acid Oxidase, subunit A, domain 2"/>
    <property type="match status" value="1"/>
</dbReference>
<dbReference type="STRING" id="1328760.A0A165H7F9"/>
<feature type="domain" description="FAD dependent oxidoreductase" evidence="1">
    <location>
        <begin position="50"/>
        <end position="429"/>
    </location>
</feature>
<dbReference type="EMBL" id="KV407458">
    <property type="protein sequence ID" value="KZF23088.1"/>
    <property type="molecule type" value="Genomic_DNA"/>
</dbReference>
<evidence type="ECO:0000313" key="3">
    <source>
        <dbReference type="Proteomes" id="UP000076632"/>
    </source>
</evidence>
<dbReference type="AlphaFoldDB" id="A0A165H7F9"/>
<dbReference type="InterPro" id="IPR006076">
    <property type="entry name" value="FAD-dep_OxRdtase"/>
</dbReference>